<name>A0A930KH22_9MICC</name>
<evidence type="ECO:0000313" key="1">
    <source>
        <dbReference type="EMBL" id="MBF1650585.1"/>
    </source>
</evidence>
<proteinExistence type="predicted"/>
<dbReference type="EMBL" id="JABZXJ010000073">
    <property type="protein sequence ID" value="MBF1650585.1"/>
    <property type="molecule type" value="Genomic_DNA"/>
</dbReference>
<protein>
    <submittedName>
        <fullName evidence="1">Uncharacterized protein</fullName>
    </submittedName>
</protein>
<comment type="caution">
    <text evidence="1">The sequence shown here is derived from an EMBL/GenBank/DDBJ whole genome shotgun (WGS) entry which is preliminary data.</text>
</comment>
<accession>A0A930KH22</accession>
<evidence type="ECO:0000313" key="2">
    <source>
        <dbReference type="Proteomes" id="UP000769484"/>
    </source>
</evidence>
<reference evidence="1" key="1">
    <citation type="submission" date="2020-04" db="EMBL/GenBank/DDBJ databases">
        <title>Deep metagenomics examines the oral microbiome during advanced dental caries in children, revealing novel taxa and co-occurrences with host molecules.</title>
        <authorList>
            <person name="Baker J.L."/>
            <person name="Morton J.T."/>
            <person name="Dinis M."/>
            <person name="Alvarez R."/>
            <person name="Tran N.C."/>
            <person name="Knight R."/>
            <person name="Edlund A."/>
        </authorList>
    </citation>
    <scope>NUCLEOTIDE SEQUENCE</scope>
    <source>
        <strain evidence="1">JCVI_47_bin.4</strain>
    </source>
</reference>
<dbReference type="Proteomes" id="UP000769484">
    <property type="component" value="Unassembled WGS sequence"/>
</dbReference>
<gene>
    <name evidence="1" type="ORF">HXO56_10975</name>
</gene>
<dbReference type="AlphaFoldDB" id="A0A930KH22"/>
<sequence length="104" mass="12063">MLADLTRLLSTGAHVSIGKEKKRMIIELKKITTTNSEEYTLAIGNLRGQYYWKLRELNPFTKQLEVVKASNGFTTFGSAEHDYKNWVKLHLSEFWDEEPIVENT</sequence>
<organism evidence="1 2">
    <name type="scientific">Rothia dentocariosa</name>
    <dbReference type="NCBI Taxonomy" id="2047"/>
    <lineage>
        <taxon>Bacteria</taxon>
        <taxon>Bacillati</taxon>
        <taxon>Actinomycetota</taxon>
        <taxon>Actinomycetes</taxon>
        <taxon>Micrococcales</taxon>
        <taxon>Micrococcaceae</taxon>
        <taxon>Rothia</taxon>
    </lineage>
</organism>